<dbReference type="AlphaFoldDB" id="A0AAN7WK42"/>
<reference evidence="1 2" key="1">
    <citation type="journal article" date="2023" name="Genes (Basel)">
        <title>Chromosome-Level Genome Assembly and Circadian Gene Repertoire of the Patagonia Blennie Eleginops maclovinus-The Closest Ancestral Proxy of Antarctic Cryonotothenioids.</title>
        <authorList>
            <person name="Cheng C.C."/>
            <person name="Rivera-Colon A.G."/>
            <person name="Minhas B.F."/>
            <person name="Wilson L."/>
            <person name="Rayamajhi N."/>
            <person name="Vargas-Chacoff L."/>
            <person name="Catchen J.M."/>
        </authorList>
    </citation>
    <scope>NUCLEOTIDE SEQUENCE [LARGE SCALE GENOMIC DNA]</scope>
    <source>
        <strain evidence="1">JMC-PN-2008</strain>
    </source>
</reference>
<name>A0AAN7WK42_ELEMC</name>
<protein>
    <submittedName>
        <fullName evidence="1">Uncharacterized protein</fullName>
    </submittedName>
</protein>
<dbReference type="Proteomes" id="UP001346869">
    <property type="component" value="Unassembled WGS sequence"/>
</dbReference>
<evidence type="ECO:0000313" key="2">
    <source>
        <dbReference type="Proteomes" id="UP001346869"/>
    </source>
</evidence>
<sequence length="105" mass="12334">MDQTPQSSCFLRLPVWIAPVLHAAKRLKSDHARRKKVYKMLQRKLMLHGVGVKKGVVCRPTYVYPEEVKRLIRSVFSEDIRDYPDPCHDQVVYLTVEDLHKVNFN</sequence>
<organism evidence="1 2">
    <name type="scientific">Eleginops maclovinus</name>
    <name type="common">Patagonian blennie</name>
    <name type="synonym">Eleginus maclovinus</name>
    <dbReference type="NCBI Taxonomy" id="56733"/>
    <lineage>
        <taxon>Eukaryota</taxon>
        <taxon>Metazoa</taxon>
        <taxon>Chordata</taxon>
        <taxon>Craniata</taxon>
        <taxon>Vertebrata</taxon>
        <taxon>Euteleostomi</taxon>
        <taxon>Actinopterygii</taxon>
        <taxon>Neopterygii</taxon>
        <taxon>Teleostei</taxon>
        <taxon>Neoteleostei</taxon>
        <taxon>Acanthomorphata</taxon>
        <taxon>Eupercaria</taxon>
        <taxon>Perciformes</taxon>
        <taxon>Notothenioidei</taxon>
        <taxon>Eleginopidae</taxon>
        <taxon>Eleginops</taxon>
    </lineage>
</organism>
<comment type="caution">
    <text evidence="1">The sequence shown here is derived from an EMBL/GenBank/DDBJ whole genome shotgun (WGS) entry which is preliminary data.</text>
</comment>
<proteinExistence type="predicted"/>
<accession>A0AAN7WK42</accession>
<dbReference type="EMBL" id="JAUZQC010000023">
    <property type="protein sequence ID" value="KAK5849736.1"/>
    <property type="molecule type" value="Genomic_DNA"/>
</dbReference>
<evidence type="ECO:0000313" key="1">
    <source>
        <dbReference type="EMBL" id="KAK5849736.1"/>
    </source>
</evidence>
<gene>
    <name evidence="1" type="ORF">PBY51_014045</name>
</gene>
<reference evidence="1 2" key="2">
    <citation type="journal article" date="2023" name="Mol. Biol. Evol.">
        <title>Genomics of Secondarily Temperate Adaptation in the Only Non-Antarctic Icefish.</title>
        <authorList>
            <person name="Rivera-Colon A.G."/>
            <person name="Rayamajhi N."/>
            <person name="Minhas B.F."/>
            <person name="Madrigal G."/>
            <person name="Bilyk K.T."/>
            <person name="Yoon V."/>
            <person name="Hune M."/>
            <person name="Gregory S."/>
            <person name="Cheng C.H.C."/>
            <person name="Catchen J.M."/>
        </authorList>
    </citation>
    <scope>NUCLEOTIDE SEQUENCE [LARGE SCALE GENOMIC DNA]</scope>
    <source>
        <strain evidence="1">JMC-PN-2008</strain>
    </source>
</reference>
<keyword evidence="2" id="KW-1185">Reference proteome</keyword>